<proteinExistence type="predicted"/>
<protein>
    <submittedName>
        <fullName evidence="1">Uncharacterized protein</fullName>
    </submittedName>
</protein>
<keyword evidence="2" id="KW-1185">Reference proteome</keyword>
<comment type="caution">
    <text evidence="1">The sequence shown here is derived from an EMBL/GenBank/DDBJ whole genome shotgun (WGS) entry which is preliminary data.</text>
</comment>
<reference evidence="1" key="1">
    <citation type="journal article" date="2014" name="Int. J. Syst. Evol. Microbiol.">
        <title>Complete genome sequence of Corynebacterium casei LMG S-19264T (=DSM 44701T), isolated from a smear-ripened cheese.</title>
        <authorList>
            <consortium name="US DOE Joint Genome Institute (JGI-PGF)"/>
            <person name="Walter F."/>
            <person name="Albersmeier A."/>
            <person name="Kalinowski J."/>
            <person name="Ruckert C."/>
        </authorList>
    </citation>
    <scope>NUCLEOTIDE SEQUENCE</scope>
    <source>
        <strain evidence="1">CGMCC 4.7403</strain>
    </source>
</reference>
<sequence>MWLDRDASRGEAYEWPGSRIKDRAQLVRRTRSNALLLSTAGTDNHPQLSPPFHWFCRNLWLINPEEQRTQRESETTSARR</sequence>
<accession>A0A918ZTB2</accession>
<dbReference type="AlphaFoldDB" id="A0A918ZTB2"/>
<gene>
    <name evidence="1" type="ORF">GCM10017771_93120</name>
</gene>
<evidence type="ECO:0000313" key="2">
    <source>
        <dbReference type="Proteomes" id="UP000603227"/>
    </source>
</evidence>
<evidence type="ECO:0000313" key="1">
    <source>
        <dbReference type="EMBL" id="GHE69334.1"/>
    </source>
</evidence>
<reference evidence="1" key="2">
    <citation type="submission" date="2020-09" db="EMBL/GenBank/DDBJ databases">
        <authorList>
            <person name="Sun Q."/>
            <person name="Zhou Y."/>
        </authorList>
    </citation>
    <scope>NUCLEOTIDE SEQUENCE</scope>
    <source>
        <strain evidence="1">CGMCC 4.7403</strain>
    </source>
</reference>
<organism evidence="1 2">
    <name type="scientific">Streptomyces capitiformicae</name>
    <dbReference type="NCBI Taxonomy" id="2014920"/>
    <lineage>
        <taxon>Bacteria</taxon>
        <taxon>Bacillati</taxon>
        <taxon>Actinomycetota</taxon>
        <taxon>Actinomycetes</taxon>
        <taxon>Kitasatosporales</taxon>
        <taxon>Streptomycetaceae</taxon>
        <taxon>Streptomyces</taxon>
    </lineage>
</organism>
<name>A0A918ZTB2_9ACTN</name>
<dbReference type="Proteomes" id="UP000603227">
    <property type="component" value="Unassembled WGS sequence"/>
</dbReference>
<dbReference type="EMBL" id="BNAT01000073">
    <property type="protein sequence ID" value="GHE69334.1"/>
    <property type="molecule type" value="Genomic_DNA"/>
</dbReference>